<comment type="caution">
    <text evidence="2">The sequence shown here is derived from an EMBL/GenBank/DDBJ whole genome shotgun (WGS) entry which is preliminary data.</text>
</comment>
<name>A0A011A1A1_9BACL</name>
<evidence type="ECO:0000256" key="1">
    <source>
        <dbReference type="SAM" id="MobiDB-lite"/>
    </source>
</evidence>
<accession>A0A011A1A1</accession>
<dbReference type="AlphaFoldDB" id="A0A011A1A1"/>
<evidence type="ECO:0000313" key="3">
    <source>
        <dbReference type="Proteomes" id="UP000053380"/>
    </source>
</evidence>
<protein>
    <submittedName>
        <fullName evidence="2">Uncharacterized protein</fullName>
    </submittedName>
</protein>
<dbReference type="HOGENOM" id="CLU_3065956_0_0_9"/>
<feature type="compositionally biased region" description="Basic and acidic residues" evidence="1">
    <location>
        <begin position="37"/>
        <end position="53"/>
    </location>
</feature>
<dbReference type="RefSeq" id="WP_169833742.1">
    <property type="nucleotide sequence ID" value="NZ_KK073875.1"/>
</dbReference>
<keyword evidence="3" id="KW-1185">Reference proteome</keyword>
<proteinExistence type="predicted"/>
<gene>
    <name evidence="2" type="ORF">SacsacDRAFT_0257</name>
</gene>
<feature type="compositionally biased region" description="Polar residues" evidence="1">
    <location>
        <begin position="1"/>
        <end position="14"/>
    </location>
</feature>
<reference evidence="2 3" key="1">
    <citation type="submission" date="2013-07" db="EMBL/GenBank/DDBJ databases">
        <authorList>
            <consortium name="DOE Joint Genome Institute"/>
            <person name="Anderson I."/>
            <person name="Huntemann M."/>
            <person name="Han J."/>
            <person name="Chen A."/>
            <person name="Kyrpides N."/>
            <person name="Mavromatis K."/>
            <person name="Markowitz V."/>
            <person name="Palaniappan K."/>
            <person name="Ivanova N."/>
            <person name="Schaumberg A."/>
            <person name="Pati A."/>
            <person name="Liolios K."/>
            <person name="Nordberg H.P."/>
            <person name="Cantor M.N."/>
            <person name="Hua S.X."/>
            <person name="Woyke T."/>
        </authorList>
    </citation>
    <scope>NUCLEOTIDE SEQUENCE [LARGE SCALE GENOMIC DNA]</scope>
    <source>
        <strain evidence="2 3">DSM 19268</strain>
    </source>
</reference>
<evidence type="ECO:0000313" key="2">
    <source>
        <dbReference type="EMBL" id="EXG83292.1"/>
    </source>
</evidence>
<dbReference type="Proteomes" id="UP000053380">
    <property type="component" value="Unassembled WGS sequence"/>
</dbReference>
<sequence length="53" mass="5866">MTDSNQDPNQQSAGEDTLMEKTRKENGANVETQADEWDNKPSPKAAGDEDDKK</sequence>
<feature type="region of interest" description="Disordered" evidence="1">
    <location>
        <begin position="1"/>
        <end position="53"/>
    </location>
</feature>
<organism evidence="2 3">
    <name type="scientific">Saccharibacillus sacchari DSM 19268</name>
    <dbReference type="NCBI Taxonomy" id="915437"/>
    <lineage>
        <taxon>Bacteria</taxon>
        <taxon>Bacillati</taxon>
        <taxon>Bacillota</taxon>
        <taxon>Bacilli</taxon>
        <taxon>Bacillales</taxon>
        <taxon>Paenibacillaceae</taxon>
        <taxon>Saccharibacillus</taxon>
    </lineage>
</organism>
<dbReference type="EMBL" id="JFBU01000001">
    <property type="protein sequence ID" value="EXG83292.1"/>
    <property type="molecule type" value="Genomic_DNA"/>
</dbReference>